<gene>
    <name evidence="4" type="ORF">C1SCF055_LOCUS10393</name>
</gene>
<evidence type="ECO:0000313" key="6">
    <source>
        <dbReference type="Proteomes" id="UP001152797"/>
    </source>
</evidence>
<feature type="binding site" evidence="2">
    <location>
        <position position="303"/>
    </location>
    <ligand>
        <name>substrate</name>
    </ligand>
</feature>
<evidence type="ECO:0000259" key="3">
    <source>
        <dbReference type="Pfam" id="PF00710"/>
    </source>
</evidence>
<feature type="binding site" evidence="2">
    <location>
        <begin position="332"/>
        <end position="333"/>
    </location>
    <ligand>
        <name>substrate</name>
    </ligand>
</feature>
<dbReference type="PRINTS" id="PR00139">
    <property type="entry name" value="ASNGLNASE"/>
</dbReference>
<evidence type="ECO:0000256" key="2">
    <source>
        <dbReference type="PIRSR" id="PIRSR001220-2"/>
    </source>
</evidence>
<dbReference type="SUPFAM" id="SSF53774">
    <property type="entry name" value="Glutaminase/Asparaginase"/>
    <property type="match status" value="1"/>
</dbReference>
<dbReference type="OrthoDB" id="437861at2759"/>
<dbReference type="Gene3D" id="3.40.50.1170">
    <property type="entry name" value="L-asparaginase, N-terminal domain"/>
    <property type="match status" value="1"/>
</dbReference>
<keyword evidence="6" id="KW-1185">Reference proteome</keyword>
<comment type="caution">
    <text evidence="4">The sequence shown here is derived from an EMBL/GenBank/DDBJ whole genome shotgun (WGS) entry which is preliminary data.</text>
</comment>
<evidence type="ECO:0000313" key="4">
    <source>
        <dbReference type="EMBL" id="CAI3982727.1"/>
    </source>
</evidence>
<accession>A0A9P1BZM8</accession>
<dbReference type="AlphaFoldDB" id="A0A9P1BZM8"/>
<sequence length="421" mass="46365">MSQLELLATGAWNVEAQMVSSGCAWSPKASVNPADGIWTLKRMSEVMLKTSAISATSSFERRQALRRSQSGLSSLRKKSTLQVVIQDPAEWWSPSVVSSEIGGASPLGLELALVRRCGKRTEDSCYAQVDSNFCSSWILEMQTNLMALSLPKKPPRRFYEVVVRNYTDRLLALQGPSETALRRSVAGKFLKLQSQVPAEPGVLEAYPKSVQLELIEDPQKHRSPTIQAMFASSVAGDLLDRLGGIGRPQVLVIATGGTIDKVYPRTTGGWAFEIGDPAVERILERITPRGFTWKVEQVCAKDSQEITEEDRQKILERCEAWHSKYIVITHGTDTLIETAKYLGSKHADGGTVSSSLAEDLRICLTGAMRPERFVDTDAHFNLGVCFGVLSVCAPGVYVCMNGRAHRWHSVQRDMDTGAFVS</sequence>
<dbReference type="InterPro" id="IPR027474">
    <property type="entry name" value="L-asparaginase_N"/>
</dbReference>
<dbReference type="EMBL" id="CAMXCT030000740">
    <property type="protein sequence ID" value="CAL4770039.1"/>
    <property type="molecule type" value="Genomic_DNA"/>
</dbReference>
<dbReference type="InterPro" id="IPR037152">
    <property type="entry name" value="L-asparaginase_N_sf"/>
</dbReference>
<dbReference type="Proteomes" id="UP001152797">
    <property type="component" value="Unassembled WGS sequence"/>
</dbReference>
<dbReference type="PROSITE" id="PS51732">
    <property type="entry name" value="ASN_GLN_ASE_3"/>
    <property type="match status" value="1"/>
</dbReference>
<name>A0A9P1BZM8_9DINO</name>
<dbReference type="InterPro" id="IPR006034">
    <property type="entry name" value="Asparaginase/glutaminase-like"/>
</dbReference>
<dbReference type="EMBL" id="CAMXCT020000740">
    <property type="protein sequence ID" value="CAL1136102.1"/>
    <property type="molecule type" value="Genomic_DNA"/>
</dbReference>
<dbReference type="InterPro" id="IPR036152">
    <property type="entry name" value="Asp/glu_Ase-like_sf"/>
</dbReference>
<reference evidence="4" key="1">
    <citation type="submission" date="2022-10" db="EMBL/GenBank/DDBJ databases">
        <authorList>
            <person name="Chen Y."/>
            <person name="Dougan E. K."/>
            <person name="Chan C."/>
            <person name="Rhodes N."/>
            <person name="Thang M."/>
        </authorList>
    </citation>
    <scope>NUCLEOTIDE SEQUENCE</scope>
</reference>
<dbReference type="EMBL" id="CAMXCT010000740">
    <property type="protein sequence ID" value="CAI3982727.1"/>
    <property type="molecule type" value="Genomic_DNA"/>
</dbReference>
<feature type="domain" description="L-asparaginase N-terminal" evidence="3">
    <location>
        <begin position="249"/>
        <end position="411"/>
    </location>
</feature>
<evidence type="ECO:0000256" key="1">
    <source>
        <dbReference type="PIRSR" id="PIRSR001220-1"/>
    </source>
</evidence>
<dbReference type="PIRSF" id="PIRSF001220">
    <property type="entry name" value="L-ASNase_gatD"/>
    <property type="match status" value="1"/>
</dbReference>
<organism evidence="4">
    <name type="scientific">Cladocopium goreaui</name>
    <dbReference type="NCBI Taxonomy" id="2562237"/>
    <lineage>
        <taxon>Eukaryota</taxon>
        <taxon>Sar</taxon>
        <taxon>Alveolata</taxon>
        <taxon>Dinophyceae</taxon>
        <taxon>Suessiales</taxon>
        <taxon>Symbiodiniaceae</taxon>
        <taxon>Cladocopium</taxon>
    </lineage>
</organism>
<protein>
    <submittedName>
        <fullName evidence="5">L-asparaginase 1 (L-asparaginase I) (L-asparagin e amidohydrolase I) (ASP I)</fullName>
    </submittedName>
</protein>
<dbReference type="Pfam" id="PF00710">
    <property type="entry name" value="Asparaginase"/>
    <property type="match status" value="1"/>
</dbReference>
<dbReference type="GO" id="GO:0004067">
    <property type="term" value="F:asparaginase activity"/>
    <property type="evidence" value="ECO:0007669"/>
    <property type="project" value="UniProtKB-UniRule"/>
</dbReference>
<dbReference type="PIRSF" id="PIRSF500176">
    <property type="entry name" value="L_ASNase"/>
    <property type="match status" value="1"/>
</dbReference>
<proteinExistence type="predicted"/>
<evidence type="ECO:0000313" key="5">
    <source>
        <dbReference type="EMBL" id="CAL4770039.1"/>
    </source>
</evidence>
<reference evidence="5 6" key="2">
    <citation type="submission" date="2024-05" db="EMBL/GenBank/DDBJ databases">
        <authorList>
            <person name="Chen Y."/>
            <person name="Shah S."/>
            <person name="Dougan E. K."/>
            <person name="Thang M."/>
            <person name="Chan C."/>
        </authorList>
    </citation>
    <scope>NUCLEOTIDE SEQUENCE [LARGE SCALE GENOMIC DNA]</scope>
</reference>
<feature type="active site" description="O-isoaspartyl threonine intermediate" evidence="1">
    <location>
        <position position="258"/>
    </location>
</feature>